<gene>
    <name evidence="1" type="ORF">CUJ84_Chr001898</name>
</gene>
<protein>
    <submittedName>
        <fullName evidence="1">Uncharacterized protein</fullName>
    </submittedName>
</protein>
<sequence>MNRRSGKATILEHVFATRSRFSSGLWAAPLLMGVTPVTSESWLVQHPFATLFRKGEFYRGYNSSHATPPSVAEP</sequence>
<evidence type="ECO:0000313" key="2">
    <source>
        <dbReference type="Proteomes" id="UP000238523"/>
    </source>
</evidence>
<proteinExistence type="predicted"/>
<evidence type="ECO:0000313" key="1">
    <source>
        <dbReference type="EMBL" id="AUW42269.1"/>
    </source>
</evidence>
<dbReference type="EMBL" id="CP025012">
    <property type="protein sequence ID" value="AUW42269.1"/>
    <property type="molecule type" value="Genomic_DNA"/>
</dbReference>
<name>A0A2K9Z1Y4_RHILE</name>
<organism evidence="1 2">
    <name type="scientific">Rhizobium leguminosarum</name>
    <dbReference type="NCBI Taxonomy" id="384"/>
    <lineage>
        <taxon>Bacteria</taxon>
        <taxon>Pseudomonadati</taxon>
        <taxon>Pseudomonadota</taxon>
        <taxon>Alphaproteobacteria</taxon>
        <taxon>Hyphomicrobiales</taxon>
        <taxon>Rhizobiaceae</taxon>
        <taxon>Rhizobium/Agrobacterium group</taxon>
        <taxon>Rhizobium</taxon>
    </lineage>
</organism>
<reference evidence="1 2" key="1">
    <citation type="submission" date="2017-11" db="EMBL/GenBank/DDBJ databases">
        <title>Complete genome of Rhizobium leguminosarum Norway, an ineffective micro-symbiont.</title>
        <authorList>
            <person name="Hoffrichter A."/>
            <person name="Liang J."/>
            <person name="Brachmann A."/>
            <person name="Marin M."/>
        </authorList>
    </citation>
    <scope>NUCLEOTIDE SEQUENCE [LARGE SCALE GENOMIC DNA]</scope>
    <source>
        <strain evidence="1 2">Norway</strain>
    </source>
</reference>
<dbReference type="Proteomes" id="UP000238523">
    <property type="component" value="Chromosome"/>
</dbReference>
<accession>A0A2K9Z1Y4</accession>
<dbReference type="AlphaFoldDB" id="A0A2K9Z1Y4"/>